<accession>A0A9W6KEI8</accession>
<proteinExistence type="predicted"/>
<sequence>MPPAIPTVPTVRRSHVFKDEDVVSGLVPLDLMSGKPIWSTMRFAGTNEVAGLRKLLIFVTIGP</sequence>
<reference evidence="1" key="2">
    <citation type="submission" date="2023-01" db="EMBL/GenBank/DDBJ databases">
        <authorList>
            <person name="Sun Q."/>
            <person name="Evtushenko L."/>
        </authorList>
    </citation>
    <scope>NUCLEOTIDE SEQUENCE</scope>
    <source>
        <strain evidence="1">VKM Ac-1321</strain>
    </source>
</reference>
<reference evidence="1" key="1">
    <citation type="journal article" date="2014" name="Int. J. Syst. Evol. Microbiol.">
        <title>Complete genome sequence of Corynebacterium casei LMG S-19264T (=DSM 44701T), isolated from a smear-ripened cheese.</title>
        <authorList>
            <consortium name="US DOE Joint Genome Institute (JGI-PGF)"/>
            <person name="Walter F."/>
            <person name="Albersmeier A."/>
            <person name="Kalinowski J."/>
            <person name="Ruckert C."/>
        </authorList>
    </citation>
    <scope>NUCLEOTIDE SEQUENCE</scope>
    <source>
        <strain evidence="1">VKM Ac-1321</strain>
    </source>
</reference>
<organism evidence="1 2">
    <name type="scientific">Dactylosporangium matsuzakiense</name>
    <dbReference type="NCBI Taxonomy" id="53360"/>
    <lineage>
        <taxon>Bacteria</taxon>
        <taxon>Bacillati</taxon>
        <taxon>Actinomycetota</taxon>
        <taxon>Actinomycetes</taxon>
        <taxon>Micromonosporales</taxon>
        <taxon>Micromonosporaceae</taxon>
        <taxon>Dactylosporangium</taxon>
    </lineage>
</organism>
<dbReference type="Proteomes" id="UP001143480">
    <property type="component" value="Unassembled WGS sequence"/>
</dbReference>
<gene>
    <name evidence="1" type="ORF">GCM10017581_003350</name>
</gene>
<evidence type="ECO:0000313" key="1">
    <source>
        <dbReference type="EMBL" id="GLK98594.1"/>
    </source>
</evidence>
<keyword evidence="2" id="KW-1185">Reference proteome</keyword>
<comment type="caution">
    <text evidence="1">The sequence shown here is derived from an EMBL/GenBank/DDBJ whole genome shotgun (WGS) entry which is preliminary data.</text>
</comment>
<dbReference type="EMBL" id="BSFP01000002">
    <property type="protein sequence ID" value="GLK98594.1"/>
    <property type="molecule type" value="Genomic_DNA"/>
</dbReference>
<dbReference type="AlphaFoldDB" id="A0A9W6KEI8"/>
<name>A0A9W6KEI8_9ACTN</name>
<protein>
    <submittedName>
        <fullName evidence="1">Uncharacterized protein</fullName>
    </submittedName>
</protein>
<evidence type="ECO:0000313" key="2">
    <source>
        <dbReference type="Proteomes" id="UP001143480"/>
    </source>
</evidence>